<evidence type="ECO:0000313" key="2">
    <source>
        <dbReference type="EMBL" id="BAI62160.1"/>
    </source>
</evidence>
<evidence type="ECO:0000313" key="3">
    <source>
        <dbReference type="Proteomes" id="UP000001882"/>
    </source>
</evidence>
<dbReference type="RefSeq" id="WP_012900834.1">
    <property type="nucleotide sequence ID" value="NC_013665.1"/>
</dbReference>
<keyword evidence="1" id="KW-1133">Transmembrane helix</keyword>
<reference evidence="2 3" key="2">
    <citation type="journal article" date="2008" name="Int. J. Syst. Evol. Microbiol.">
        <title>Methanocella paludicola gen. nov., sp. nov., a methane-producing archaeon, the first isolate of the lineage 'Rice Cluster I', and proposal of the new archaeal order Methanocellales ord. nov.</title>
        <authorList>
            <person name="Sakai S."/>
            <person name="Imachi H."/>
            <person name="Hanada S."/>
            <person name="Ohashi A."/>
            <person name="Harada H."/>
            <person name="Kamagata Y."/>
        </authorList>
    </citation>
    <scope>NUCLEOTIDE SEQUENCE [LARGE SCALE GENOMIC DNA]</scope>
    <source>
        <strain evidence="3">DSM 17711 / JCM 13418 / NBRC 101707 / SANAE</strain>
    </source>
</reference>
<accession>D1Z0D8</accession>
<dbReference type="KEGG" id="mpd:MCP_2088"/>
<name>D1Z0D8_METPS</name>
<reference evidence="3" key="3">
    <citation type="journal article" date="2011" name="PLoS ONE">
        <title>Genome sequence of a mesophilic hydrogenotrophic methanogen Methanocella paludicola, the first cultivated representative of the order Methanocellales.</title>
        <authorList>
            <person name="Sakai S."/>
            <person name="Takaki Y."/>
            <person name="Shimamura S."/>
            <person name="Sekine M."/>
            <person name="Tajima T."/>
            <person name="Kosugi H."/>
            <person name="Ichikawa N."/>
            <person name="Tasumi E."/>
            <person name="Hiraki A.T."/>
            <person name="Shimizu A."/>
            <person name="Kato Y."/>
            <person name="Nishiko R."/>
            <person name="Mori K."/>
            <person name="Fujita N."/>
            <person name="Imachi H."/>
            <person name="Takai K."/>
        </authorList>
    </citation>
    <scope>NUCLEOTIDE SEQUENCE [LARGE SCALE GENOMIC DNA]</scope>
    <source>
        <strain evidence="3">DSM 17711 / JCM 13418 / NBRC 101707 / SANAE</strain>
    </source>
</reference>
<dbReference type="AlphaFoldDB" id="D1Z0D8"/>
<dbReference type="InParanoid" id="D1Z0D8"/>
<feature type="transmembrane region" description="Helical" evidence="1">
    <location>
        <begin position="139"/>
        <end position="158"/>
    </location>
</feature>
<dbReference type="Proteomes" id="UP000001882">
    <property type="component" value="Chromosome"/>
</dbReference>
<sequence length="167" mass="19292">MVNDGKSLYGWINEKPLYERIISWTLLIAFVLFIILVELSQWFLIVRAMFNLFGLDYTHYAYLVPFEYMIDGENVSFVIAIAAIILAILIMIFLWGDQDVKMVIILFEILAIGIAAYIIVWVIAVYFVMVLIGLTFGKWTMIMAFLVAVLIHVLFFIVRKIAISLRP</sequence>
<keyword evidence="3" id="KW-1185">Reference proteome</keyword>
<feature type="transmembrane region" description="Helical" evidence="1">
    <location>
        <begin position="75"/>
        <end position="96"/>
    </location>
</feature>
<organism evidence="2 3">
    <name type="scientific">Methanocella paludicola (strain DSM 17711 / JCM 13418 / NBRC 101707 / SANAE)</name>
    <dbReference type="NCBI Taxonomy" id="304371"/>
    <lineage>
        <taxon>Archaea</taxon>
        <taxon>Methanobacteriati</taxon>
        <taxon>Methanobacteriota</taxon>
        <taxon>Stenosarchaea group</taxon>
        <taxon>Methanomicrobia</taxon>
        <taxon>Methanocellales</taxon>
        <taxon>Methanocellaceae</taxon>
        <taxon>Methanocella</taxon>
    </lineage>
</organism>
<dbReference type="STRING" id="304371.MCP_2088"/>
<dbReference type="GeneID" id="8681940"/>
<protein>
    <submittedName>
        <fullName evidence="2">Uncharacterized protein</fullName>
    </submittedName>
</protein>
<keyword evidence="1" id="KW-0472">Membrane</keyword>
<reference evidence="2 3" key="1">
    <citation type="journal article" date="2007" name="Appl. Environ. Microbiol.">
        <title>Isolation of key methanogens for global methane emission from rice paddy fields: a novel isolate affiliated with the clone cluster rice cluster I.</title>
        <authorList>
            <person name="Sakai S."/>
            <person name="Imachi H."/>
            <person name="Sekiguchi Y."/>
            <person name="Ohashi A."/>
            <person name="Harada H."/>
            <person name="Kamagata Y."/>
        </authorList>
    </citation>
    <scope>NUCLEOTIDE SEQUENCE [LARGE SCALE GENOMIC DNA]</scope>
    <source>
        <strain evidence="3">DSM 17711 / JCM 13418 / NBRC 101707 / SANAE</strain>
    </source>
</reference>
<evidence type="ECO:0000256" key="1">
    <source>
        <dbReference type="SAM" id="Phobius"/>
    </source>
</evidence>
<gene>
    <name evidence="2" type="ordered locus">MCP_2088</name>
</gene>
<dbReference type="EMBL" id="AP011532">
    <property type="protein sequence ID" value="BAI62160.1"/>
    <property type="molecule type" value="Genomic_DNA"/>
</dbReference>
<keyword evidence="1" id="KW-0812">Transmembrane</keyword>
<feature type="transmembrane region" description="Helical" evidence="1">
    <location>
        <begin position="103"/>
        <end position="133"/>
    </location>
</feature>
<proteinExistence type="predicted"/>
<feature type="transmembrane region" description="Helical" evidence="1">
    <location>
        <begin position="21"/>
        <end position="45"/>
    </location>
</feature>